<dbReference type="Gene3D" id="2.170.150.40">
    <property type="entry name" value="Domain of unknown function (DUF427)"/>
    <property type="match status" value="1"/>
</dbReference>
<evidence type="ECO:0000313" key="2">
    <source>
        <dbReference type="EMBL" id="AKU18361.1"/>
    </source>
</evidence>
<organism evidence="2 3">
    <name type="scientific">Luteipulveratus mongoliensis</name>
    <dbReference type="NCBI Taxonomy" id="571913"/>
    <lineage>
        <taxon>Bacteria</taxon>
        <taxon>Bacillati</taxon>
        <taxon>Actinomycetota</taxon>
        <taxon>Actinomycetes</taxon>
        <taxon>Micrococcales</taxon>
        <taxon>Dermacoccaceae</taxon>
        <taxon>Luteipulveratus</taxon>
    </lineage>
</organism>
<feature type="domain" description="DUF427" evidence="1">
    <location>
        <begin position="19"/>
        <end position="111"/>
    </location>
</feature>
<dbReference type="InterPro" id="IPR007361">
    <property type="entry name" value="DUF427"/>
</dbReference>
<accession>A0A0K1JNS0</accession>
<evidence type="ECO:0000313" key="3">
    <source>
        <dbReference type="Proteomes" id="UP000066480"/>
    </source>
</evidence>
<protein>
    <submittedName>
        <fullName evidence="2">Aminotransferase</fullName>
    </submittedName>
</protein>
<dbReference type="RefSeq" id="WP_052596091.1">
    <property type="nucleotide sequence ID" value="NZ_CP011112.1"/>
</dbReference>
<dbReference type="PANTHER" id="PTHR34310">
    <property type="entry name" value="DUF427 DOMAIN PROTEIN (AFU_ORTHOLOGUE AFUA_3G02220)"/>
    <property type="match status" value="1"/>
</dbReference>
<dbReference type="OrthoDB" id="285364at2"/>
<dbReference type="PANTHER" id="PTHR34310:SF8">
    <property type="entry name" value="CONSERVED PROTEIN"/>
    <property type="match status" value="1"/>
</dbReference>
<dbReference type="Pfam" id="PF04248">
    <property type="entry name" value="NTP_transf_9"/>
    <property type="match status" value="1"/>
</dbReference>
<name>A0A0K1JNS0_9MICO</name>
<dbReference type="STRING" id="571913.VV02_25115"/>
<dbReference type="KEGG" id="lmoi:VV02_25115"/>
<dbReference type="GO" id="GO:0008483">
    <property type="term" value="F:transaminase activity"/>
    <property type="evidence" value="ECO:0007669"/>
    <property type="project" value="UniProtKB-KW"/>
</dbReference>
<dbReference type="InterPro" id="IPR038694">
    <property type="entry name" value="DUF427_sf"/>
</dbReference>
<evidence type="ECO:0000259" key="1">
    <source>
        <dbReference type="Pfam" id="PF04248"/>
    </source>
</evidence>
<keyword evidence="3" id="KW-1185">Reference proteome</keyword>
<dbReference type="PATRIC" id="fig|571913.6.peg.5091"/>
<proteinExistence type="predicted"/>
<dbReference type="Proteomes" id="UP000066480">
    <property type="component" value="Chromosome"/>
</dbReference>
<keyword evidence="2" id="KW-0808">Transferase</keyword>
<reference evidence="2 3" key="1">
    <citation type="submission" date="2015-03" db="EMBL/GenBank/DDBJ databases">
        <title>Luteipulveratus halotolerans sp. nov., a novel actinobacterium (Dermacoccaceae) from Sarawak, Malaysia.</title>
        <authorList>
            <person name="Juboi H."/>
            <person name="Basik A."/>
            <person name="Shamsul S.S."/>
            <person name="Arnold P."/>
            <person name="Schmitt E.K."/>
            <person name="Sanglier J.-J."/>
            <person name="Yeo T."/>
        </authorList>
    </citation>
    <scope>NUCLEOTIDE SEQUENCE [LARGE SCALE GENOMIC DNA]</scope>
    <source>
        <strain evidence="2 3">MN07-A0370</strain>
    </source>
</reference>
<sequence>MPETKTTHSVSVEQGTAHVTVVIDGVTVADSTRPLLVHETGYPVRYYLPPEDVRLDTFRATQTHTTCPYKGEASYWTFSDDEGNERADVAWAYPEPLEAVAPIKDHISFYDTVAEVRVS</sequence>
<gene>
    <name evidence="2" type="ORF">VV02_25115</name>
</gene>
<dbReference type="EMBL" id="CP011112">
    <property type="protein sequence ID" value="AKU18361.1"/>
    <property type="molecule type" value="Genomic_DNA"/>
</dbReference>
<keyword evidence="2" id="KW-0032">Aminotransferase</keyword>
<dbReference type="AlphaFoldDB" id="A0A0K1JNS0"/>